<feature type="transmembrane region" description="Helical" evidence="5">
    <location>
        <begin position="30"/>
        <end position="57"/>
    </location>
</feature>
<dbReference type="AlphaFoldDB" id="A0A9D7E083"/>
<evidence type="ECO:0000313" key="7">
    <source>
        <dbReference type="EMBL" id="MBK6971779.1"/>
    </source>
</evidence>
<gene>
    <name evidence="7" type="ORF">IPH26_02045</name>
</gene>
<proteinExistence type="predicted"/>
<dbReference type="GO" id="GO:0061513">
    <property type="term" value="F:glucose 6-phosphate:phosphate antiporter activity"/>
    <property type="evidence" value="ECO:0007669"/>
    <property type="project" value="TreeGrafter"/>
</dbReference>
<dbReference type="Proteomes" id="UP000807785">
    <property type="component" value="Unassembled WGS sequence"/>
</dbReference>
<dbReference type="GO" id="GO:0016020">
    <property type="term" value="C:membrane"/>
    <property type="evidence" value="ECO:0007669"/>
    <property type="project" value="UniProtKB-ARBA"/>
</dbReference>
<dbReference type="PANTHER" id="PTHR43826:SF3">
    <property type="entry name" value="GLUCOSE-6-PHOSPHATE EXCHANGER SLC37A4"/>
    <property type="match status" value="1"/>
</dbReference>
<dbReference type="Gene3D" id="1.20.1250.20">
    <property type="entry name" value="MFS general substrate transporter like domains"/>
    <property type="match status" value="1"/>
</dbReference>
<dbReference type="InterPro" id="IPR036259">
    <property type="entry name" value="MFS_trans_sf"/>
</dbReference>
<keyword evidence="2 5" id="KW-0812">Transmembrane</keyword>
<evidence type="ECO:0000313" key="8">
    <source>
        <dbReference type="Proteomes" id="UP000807785"/>
    </source>
</evidence>
<feature type="transmembrane region" description="Helical" evidence="5">
    <location>
        <begin position="300"/>
        <end position="321"/>
    </location>
</feature>
<organism evidence="7 8">
    <name type="scientific">Candidatus Methylophosphatis roskildensis</name>
    <dbReference type="NCBI Taxonomy" id="2899263"/>
    <lineage>
        <taxon>Bacteria</taxon>
        <taxon>Pseudomonadati</taxon>
        <taxon>Pseudomonadota</taxon>
        <taxon>Betaproteobacteria</taxon>
        <taxon>Nitrosomonadales</taxon>
        <taxon>Sterolibacteriaceae</taxon>
        <taxon>Candidatus Methylophosphatis</taxon>
    </lineage>
</organism>
<dbReference type="PROSITE" id="PS50850">
    <property type="entry name" value="MFS"/>
    <property type="match status" value="1"/>
</dbReference>
<feature type="transmembrane region" description="Helical" evidence="5">
    <location>
        <begin position="201"/>
        <end position="223"/>
    </location>
</feature>
<keyword evidence="3 5" id="KW-1133">Transmembrane helix</keyword>
<feature type="transmembrane region" description="Helical" evidence="5">
    <location>
        <begin position="92"/>
        <end position="110"/>
    </location>
</feature>
<feature type="transmembrane region" description="Helical" evidence="5">
    <location>
        <begin position="69"/>
        <end position="86"/>
    </location>
</feature>
<evidence type="ECO:0000256" key="1">
    <source>
        <dbReference type="ARBA" id="ARBA00004127"/>
    </source>
</evidence>
<dbReference type="PANTHER" id="PTHR43826">
    <property type="entry name" value="GLUCOSE-6-PHOSPHATE EXCHANGER SLC37A4"/>
    <property type="match status" value="1"/>
</dbReference>
<dbReference type="InterPro" id="IPR020846">
    <property type="entry name" value="MFS_dom"/>
</dbReference>
<feature type="transmembrane region" description="Helical" evidence="5">
    <location>
        <begin position="364"/>
        <end position="388"/>
    </location>
</feature>
<feature type="domain" description="Major facilitator superfamily (MFS) profile" evidence="6">
    <location>
        <begin position="1"/>
        <end position="391"/>
    </location>
</feature>
<evidence type="ECO:0000256" key="2">
    <source>
        <dbReference type="ARBA" id="ARBA00022692"/>
    </source>
</evidence>
<sequence length="394" mass="40741">MLLPFAAGYYLSYLLRTVNAVISPDLTRELGLSAADLGLLTGAYFFGFAAAQIPVGIALDRYGPRRVESALLVLAAAGALLFAFGHSLTQLAVARALIGIGVSACLMAALKAFSQWYPPDRYAAMTGQIMAAGALGAISATLPLEVALPLVGWRGVFIAVTIACMAVLLLIRFFVPDHPAHGAGSPDGQQGTVRQIFASPVFWRFAPQAALFSGGLMAMQSLWSVPYLINVAGHGLTHAAQHLLAINLGMLAGQLAIAAIATRLARVGVTSLRMMQAGFALSIAIEIAIILTYGGGLALWFAWGVTSAVSAQVYGVVAGYFAPALSGRASTAINLMAFIGAFAVQWSYGALIDALTAAGFAASAAYRASLAALVLLQAASLLPMLGAADARARP</sequence>
<feature type="transmembrane region" description="Helical" evidence="5">
    <location>
        <begin position="243"/>
        <end position="265"/>
    </location>
</feature>
<evidence type="ECO:0000256" key="4">
    <source>
        <dbReference type="ARBA" id="ARBA00023136"/>
    </source>
</evidence>
<feature type="transmembrane region" description="Helical" evidence="5">
    <location>
        <begin position="156"/>
        <end position="175"/>
    </location>
</feature>
<feature type="transmembrane region" description="Helical" evidence="5">
    <location>
        <begin position="333"/>
        <end position="352"/>
    </location>
</feature>
<dbReference type="SUPFAM" id="SSF103473">
    <property type="entry name" value="MFS general substrate transporter"/>
    <property type="match status" value="1"/>
</dbReference>
<protein>
    <submittedName>
        <fullName evidence="7">MFS transporter</fullName>
    </submittedName>
</protein>
<evidence type="ECO:0000259" key="6">
    <source>
        <dbReference type="PROSITE" id="PS50850"/>
    </source>
</evidence>
<evidence type="ECO:0000256" key="3">
    <source>
        <dbReference type="ARBA" id="ARBA00022989"/>
    </source>
</evidence>
<evidence type="ECO:0000256" key="5">
    <source>
        <dbReference type="SAM" id="Phobius"/>
    </source>
</evidence>
<dbReference type="Pfam" id="PF07690">
    <property type="entry name" value="MFS_1"/>
    <property type="match status" value="1"/>
</dbReference>
<reference evidence="7" key="1">
    <citation type="submission" date="2020-10" db="EMBL/GenBank/DDBJ databases">
        <title>Connecting structure to function with the recovery of over 1000 high-quality activated sludge metagenome-assembled genomes encoding full-length rRNA genes using long-read sequencing.</title>
        <authorList>
            <person name="Singleton C.M."/>
            <person name="Petriglieri F."/>
            <person name="Kristensen J.M."/>
            <person name="Kirkegaard R.H."/>
            <person name="Michaelsen T.Y."/>
            <person name="Andersen M.H."/>
            <person name="Karst S.M."/>
            <person name="Dueholm M.S."/>
            <person name="Nielsen P.H."/>
            <person name="Albertsen M."/>
        </authorList>
    </citation>
    <scope>NUCLEOTIDE SEQUENCE</scope>
    <source>
        <strain evidence="7">Bjer_18-Q3-R1-45_BAT3C.347</strain>
    </source>
</reference>
<comment type="subcellular location">
    <subcellularLocation>
        <location evidence="1">Endomembrane system</location>
        <topology evidence="1">Multi-pass membrane protein</topology>
    </subcellularLocation>
</comment>
<dbReference type="InterPro" id="IPR011701">
    <property type="entry name" value="MFS"/>
</dbReference>
<feature type="transmembrane region" description="Helical" evidence="5">
    <location>
        <begin position="122"/>
        <end position="144"/>
    </location>
</feature>
<comment type="caution">
    <text evidence="7">The sequence shown here is derived from an EMBL/GenBank/DDBJ whole genome shotgun (WGS) entry which is preliminary data.</text>
</comment>
<accession>A0A9D7E083</accession>
<feature type="transmembrane region" description="Helical" evidence="5">
    <location>
        <begin position="277"/>
        <end position="294"/>
    </location>
</feature>
<dbReference type="GO" id="GO:0035435">
    <property type="term" value="P:phosphate ion transmembrane transport"/>
    <property type="evidence" value="ECO:0007669"/>
    <property type="project" value="TreeGrafter"/>
</dbReference>
<dbReference type="InterPro" id="IPR051337">
    <property type="entry name" value="OPA_Antiporter"/>
</dbReference>
<name>A0A9D7E083_9PROT</name>
<keyword evidence="4 5" id="KW-0472">Membrane</keyword>
<dbReference type="EMBL" id="JADJEV010000001">
    <property type="protein sequence ID" value="MBK6971779.1"/>
    <property type="molecule type" value="Genomic_DNA"/>
</dbReference>
<dbReference type="GO" id="GO:0012505">
    <property type="term" value="C:endomembrane system"/>
    <property type="evidence" value="ECO:0007669"/>
    <property type="project" value="UniProtKB-SubCell"/>
</dbReference>